<comment type="function">
    <text evidence="10">Promotes RNA polymerase assembly. Latches the N- and C-terminal regions of the beta' subunit thereby facilitating its interaction with the beta and alpha subunits.</text>
</comment>
<reference evidence="11" key="1">
    <citation type="submission" date="2020-06" db="EMBL/GenBank/DDBJ databases">
        <title>Novel chitinolytic bacterium.</title>
        <authorList>
            <person name="Ungkulpasvich U."/>
            <person name="Kosugi A."/>
            <person name="Uke A."/>
        </authorList>
    </citation>
    <scope>NUCLEOTIDE SEQUENCE</scope>
    <source>
        <strain evidence="11">UUS1-1</strain>
    </source>
</reference>
<dbReference type="NCBIfam" id="TIGR00690">
    <property type="entry name" value="rpoZ"/>
    <property type="match status" value="1"/>
</dbReference>
<keyword evidence="6 10" id="KW-0548">Nucleotidyltransferase</keyword>
<evidence type="ECO:0000256" key="8">
    <source>
        <dbReference type="ARBA" id="ARBA00029924"/>
    </source>
</evidence>
<evidence type="ECO:0000256" key="4">
    <source>
        <dbReference type="ARBA" id="ARBA00022478"/>
    </source>
</evidence>
<accession>A0A8J6HXY6</accession>
<evidence type="ECO:0000313" key="12">
    <source>
        <dbReference type="Proteomes" id="UP000657177"/>
    </source>
</evidence>
<dbReference type="GO" id="GO:0003899">
    <property type="term" value="F:DNA-directed RNA polymerase activity"/>
    <property type="evidence" value="ECO:0007669"/>
    <property type="project" value="UniProtKB-UniRule"/>
</dbReference>
<dbReference type="AlphaFoldDB" id="A0A8J6HXY6"/>
<dbReference type="SUPFAM" id="SSF63562">
    <property type="entry name" value="RPB6/omega subunit-like"/>
    <property type="match status" value="1"/>
</dbReference>
<keyword evidence="5 10" id="KW-0808">Transferase</keyword>
<dbReference type="RefSeq" id="WP_181340027.1">
    <property type="nucleotide sequence ID" value="NZ_JAAKDE010000016.1"/>
</dbReference>
<protein>
    <recommendedName>
        <fullName evidence="3 10">DNA-directed RNA polymerase subunit omega</fullName>
        <shortName evidence="10">RNAP omega subunit</shortName>
        <ecNumber evidence="2 10">2.7.7.6</ecNumber>
    </recommendedName>
    <alternativeName>
        <fullName evidence="10">RNA polymerase omega subunit</fullName>
    </alternativeName>
    <alternativeName>
        <fullName evidence="8 10">Transcriptase subunit omega</fullName>
    </alternativeName>
</protein>
<comment type="catalytic activity">
    <reaction evidence="9 10">
        <text>RNA(n) + a ribonucleoside 5'-triphosphate = RNA(n+1) + diphosphate</text>
        <dbReference type="Rhea" id="RHEA:21248"/>
        <dbReference type="Rhea" id="RHEA-COMP:14527"/>
        <dbReference type="Rhea" id="RHEA-COMP:17342"/>
        <dbReference type="ChEBI" id="CHEBI:33019"/>
        <dbReference type="ChEBI" id="CHEBI:61557"/>
        <dbReference type="ChEBI" id="CHEBI:140395"/>
        <dbReference type="EC" id="2.7.7.6"/>
    </reaction>
</comment>
<dbReference type="EMBL" id="JAAKDE010000016">
    <property type="protein sequence ID" value="MBA2133557.1"/>
    <property type="molecule type" value="Genomic_DNA"/>
</dbReference>
<dbReference type="GO" id="GO:0006351">
    <property type="term" value="P:DNA-templated transcription"/>
    <property type="evidence" value="ECO:0007669"/>
    <property type="project" value="UniProtKB-UniRule"/>
</dbReference>
<evidence type="ECO:0000256" key="5">
    <source>
        <dbReference type="ARBA" id="ARBA00022679"/>
    </source>
</evidence>
<dbReference type="InterPro" id="IPR003716">
    <property type="entry name" value="DNA-dir_RNA_pol_omega"/>
</dbReference>
<evidence type="ECO:0000256" key="2">
    <source>
        <dbReference type="ARBA" id="ARBA00012418"/>
    </source>
</evidence>
<evidence type="ECO:0000256" key="10">
    <source>
        <dbReference type="HAMAP-Rule" id="MF_00366"/>
    </source>
</evidence>
<dbReference type="GO" id="GO:0003677">
    <property type="term" value="F:DNA binding"/>
    <property type="evidence" value="ECO:0007669"/>
    <property type="project" value="UniProtKB-UniRule"/>
</dbReference>
<dbReference type="InterPro" id="IPR036161">
    <property type="entry name" value="RPB6/omega-like_sf"/>
</dbReference>
<keyword evidence="12" id="KW-1185">Reference proteome</keyword>
<dbReference type="Proteomes" id="UP000657177">
    <property type="component" value="Unassembled WGS sequence"/>
</dbReference>
<dbReference type="Pfam" id="PF01192">
    <property type="entry name" value="RNA_pol_Rpb6"/>
    <property type="match status" value="1"/>
</dbReference>
<sequence length="67" mass="7251">MITPSLEELLARVDNRYTLVVTAAKRARQLINESGPNKDGTIGAVSTALEEILQGKIVPVQKPYSSV</sequence>
<evidence type="ECO:0000256" key="3">
    <source>
        <dbReference type="ARBA" id="ARBA00013725"/>
    </source>
</evidence>
<keyword evidence="4 10" id="KW-0240">DNA-directed RNA polymerase</keyword>
<comment type="subunit">
    <text evidence="10">The RNAP catalytic core consists of 2 alpha, 1 beta, 1 beta' and 1 omega subunit. When a sigma factor is associated with the core the holoenzyme is formed, which can initiate transcription.</text>
</comment>
<comment type="caution">
    <text evidence="11">The sequence shown here is derived from an EMBL/GenBank/DDBJ whole genome shotgun (WGS) entry which is preliminary data.</text>
</comment>
<proteinExistence type="inferred from homology"/>
<dbReference type="PANTHER" id="PTHR34476">
    <property type="entry name" value="DNA-DIRECTED RNA POLYMERASE SUBUNIT OMEGA"/>
    <property type="match status" value="1"/>
</dbReference>
<comment type="similarity">
    <text evidence="1 10">Belongs to the RNA polymerase subunit omega family.</text>
</comment>
<keyword evidence="7 10" id="KW-0804">Transcription</keyword>
<gene>
    <name evidence="10 11" type="primary">rpoZ</name>
    <name evidence="11" type="ORF">G5B42_08395</name>
</gene>
<dbReference type="InterPro" id="IPR006110">
    <property type="entry name" value="Pol_omega/Rpo6/RPB6"/>
</dbReference>
<evidence type="ECO:0000313" key="11">
    <source>
        <dbReference type="EMBL" id="MBA2133557.1"/>
    </source>
</evidence>
<dbReference type="PANTHER" id="PTHR34476:SF1">
    <property type="entry name" value="DNA-DIRECTED RNA POLYMERASE SUBUNIT OMEGA"/>
    <property type="match status" value="1"/>
</dbReference>
<organism evidence="11 12">
    <name type="scientific">Capillibacterium thermochitinicola</name>
    <dbReference type="NCBI Taxonomy" id="2699427"/>
    <lineage>
        <taxon>Bacteria</taxon>
        <taxon>Bacillati</taxon>
        <taxon>Bacillota</taxon>
        <taxon>Capillibacterium</taxon>
    </lineage>
</organism>
<dbReference type="GO" id="GO:0000428">
    <property type="term" value="C:DNA-directed RNA polymerase complex"/>
    <property type="evidence" value="ECO:0007669"/>
    <property type="project" value="UniProtKB-KW"/>
</dbReference>
<dbReference type="EC" id="2.7.7.6" evidence="2 10"/>
<name>A0A8J6HXY6_9FIRM</name>
<dbReference type="HAMAP" id="MF_00366">
    <property type="entry name" value="RNApol_bact_RpoZ"/>
    <property type="match status" value="1"/>
</dbReference>
<evidence type="ECO:0000256" key="9">
    <source>
        <dbReference type="ARBA" id="ARBA00048552"/>
    </source>
</evidence>
<dbReference type="SMART" id="SM01409">
    <property type="entry name" value="RNA_pol_Rpb6"/>
    <property type="match status" value="1"/>
</dbReference>
<evidence type="ECO:0000256" key="7">
    <source>
        <dbReference type="ARBA" id="ARBA00023163"/>
    </source>
</evidence>
<evidence type="ECO:0000256" key="6">
    <source>
        <dbReference type="ARBA" id="ARBA00022695"/>
    </source>
</evidence>
<evidence type="ECO:0000256" key="1">
    <source>
        <dbReference type="ARBA" id="ARBA00006711"/>
    </source>
</evidence>
<dbReference type="Gene3D" id="3.90.940.10">
    <property type="match status" value="1"/>
</dbReference>